<feature type="transmembrane region" description="Helical" evidence="1">
    <location>
        <begin position="44"/>
        <end position="64"/>
    </location>
</feature>
<feature type="transmembrane region" description="Helical" evidence="1">
    <location>
        <begin position="70"/>
        <end position="91"/>
    </location>
</feature>
<accession>A0A7L7LA85</accession>
<dbReference type="RefSeq" id="WP_182412084.1">
    <property type="nucleotide sequence ID" value="NZ_CP055153.1"/>
</dbReference>
<organism evidence="2 3">
    <name type="scientific">Adhaeribacter radiodurans</name>
    <dbReference type="NCBI Taxonomy" id="2745197"/>
    <lineage>
        <taxon>Bacteria</taxon>
        <taxon>Pseudomonadati</taxon>
        <taxon>Bacteroidota</taxon>
        <taxon>Cytophagia</taxon>
        <taxon>Cytophagales</taxon>
        <taxon>Hymenobacteraceae</taxon>
        <taxon>Adhaeribacter</taxon>
    </lineage>
</organism>
<keyword evidence="1" id="KW-0472">Membrane</keyword>
<dbReference type="Proteomes" id="UP000514509">
    <property type="component" value="Chromosome"/>
</dbReference>
<feature type="transmembrane region" description="Helical" evidence="1">
    <location>
        <begin position="160"/>
        <end position="182"/>
    </location>
</feature>
<gene>
    <name evidence="2" type="ORF">HUW48_17000</name>
</gene>
<keyword evidence="1" id="KW-1133">Transmembrane helix</keyword>
<reference evidence="2 3" key="2">
    <citation type="submission" date="2020-08" db="EMBL/GenBank/DDBJ databases">
        <title>Adhaeribacter dokdonensis sp. nov., isolated from the rhizosphere of Elymus tsukushiensis, a plant native to the Dokdo Islands, Republic of Korea.</title>
        <authorList>
            <person name="Ghim S.Y."/>
        </authorList>
    </citation>
    <scope>NUCLEOTIDE SEQUENCE [LARGE SCALE GENOMIC DNA]</scope>
    <source>
        <strain evidence="2 3">KUDC8001</strain>
    </source>
</reference>
<keyword evidence="3" id="KW-1185">Reference proteome</keyword>
<evidence type="ECO:0000313" key="3">
    <source>
        <dbReference type="Proteomes" id="UP000514509"/>
    </source>
</evidence>
<keyword evidence="1" id="KW-0812">Transmembrane</keyword>
<name>A0A7L7LA85_9BACT</name>
<protein>
    <submittedName>
        <fullName evidence="2">Uncharacterized protein</fullName>
    </submittedName>
</protein>
<dbReference type="AlphaFoldDB" id="A0A7L7LA85"/>
<evidence type="ECO:0000313" key="2">
    <source>
        <dbReference type="EMBL" id="QMU29624.1"/>
    </source>
</evidence>
<evidence type="ECO:0000256" key="1">
    <source>
        <dbReference type="SAM" id="Phobius"/>
    </source>
</evidence>
<feature type="transmembrane region" description="Helical" evidence="1">
    <location>
        <begin position="135"/>
        <end position="154"/>
    </location>
</feature>
<dbReference type="KEGG" id="add:HUW48_17000"/>
<dbReference type="EMBL" id="CP055153">
    <property type="protein sequence ID" value="QMU29624.1"/>
    <property type="molecule type" value="Genomic_DNA"/>
</dbReference>
<sequence length="204" mass="23165">MKELKDKWANSNTAFTAAGAYDQASLQKILVARTHKQQNISMKYFWASLTLQIIVYAMLTNVAIKYWSDTAILGVAAFCALLYVPFTVMLLRKFKQIALLKMGERHTADLTIYEYVTQQHSLLSSFYKFKKAYELFLIPLSSAILIWIFFRIYLPGGVMAHPVGAIICFLLSLGSCLAAIVAENNKRFKQPITHLEAILDELKQ</sequence>
<proteinExistence type="predicted"/>
<reference evidence="2 3" key="1">
    <citation type="submission" date="2020-06" db="EMBL/GenBank/DDBJ databases">
        <authorList>
            <person name="Hwang Y.J."/>
        </authorList>
    </citation>
    <scope>NUCLEOTIDE SEQUENCE [LARGE SCALE GENOMIC DNA]</scope>
    <source>
        <strain evidence="2 3">KUDC8001</strain>
    </source>
</reference>